<dbReference type="PANTHER" id="PTHR42877">
    <property type="entry name" value="L-ORNITHINE N(5)-MONOOXYGENASE-RELATED"/>
    <property type="match status" value="1"/>
</dbReference>
<dbReference type="AlphaFoldDB" id="D1AD57"/>
<protein>
    <submittedName>
        <fullName evidence="5">FAD-dependent pyridine nucleotide-disulphide oxidoreductase</fullName>
    </submittedName>
</protein>
<dbReference type="InterPro" id="IPR036188">
    <property type="entry name" value="FAD/NAD-bd_sf"/>
</dbReference>
<accession>D1AD57</accession>
<keyword evidence="3" id="KW-0274">FAD</keyword>
<dbReference type="Gene3D" id="3.50.50.60">
    <property type="entry name" value="FAD/NAD(P)-binding domain"/>
    <property type="match status" value="2"/>
</dbReference>
<gene>
    <name evidence="5" type="ordered locus">Tcur_3835</name>
</gene>
<evidence type="ECO:0000313" key="6">
    <source>
        <dbReference type="Proteomes" id="UP000001918"/>
    </source>
</evidence>
<dbReference type="KEGG" id="tcu:Tcur_3835"/>
<dbReference type="SUPFAM" id="SSF51905">
    <property type="entry name" value="FAD/NAD(P)-binding domain"/>
    <property type="match status" value="2"/>
</dbReference>
<dbReference type="Proteomes" id="UP000001918">
    <property type="component" value="Chromosome"/>
</dbReference>
<dbReference type="PRINTS" id="PR00419">
    <property type="entry name" value="ADXRDTASE"/>
</dbReference>
<dbReference type="eggNOG" id="COG2072">
    <property type="taxonomic scope" value="Bacteria"/>
</dbReference>
<proteinExistence type="inferred from homology"/>
<comment type="similarity">
    <text evidence="1">Belongs to the FAD-binding monooxygenase family.</text>
</comment>
<evidence type="ECO:0000256" key="2">
    <source>
        <dbReference type="ARBA" id="ARBA00022630"/>
    </source>
</evidence>
<name>D1AD57_THECD</name>
<dbReference type="GO" id="GO:0004499">
    <property type="term" value="F:N,N-dimethylaniline monooxygenase activity"/>
    <property type="evidence" value="ECO:0007669"/>
    <property type="project" value="InterPro"/>
</dbReference>
<dbReference type="InterPro" id="IPR051209">
    <property type="entry name" value="FAD-bind_Monooxygenase_sf"/>
</dbReference>
<dbReference type="GO" id="GO:0050660">
    <property type="term" value="F:flavin adenine dinucleotide binding"/>
    <property type="evidence" value="ECO:0007669"/>
    <property type="project" value="InterPro"/>
</dbReference>
<dbReference type="STRING" id="471852.Tcur_3835"/>
<dbReference type="InterPro" id="IPR020946">
    <property type="entry name" value="Flavin_mOase-like"/>
</dbReference>
<dbReference type="RefSeq" id="WP_012854150.1">
    <property type="nucleotide sequence ID" value="NC_013510.1"/>
</dbReference>
<reference evidence="5 6" key="1">
    <citation type="journal article" date="2011" name="Stand. Genomic Sci.">
        <title>Complete genome sequence of Thermomonospora curvata type strain (B9).</title>
        <authorList>
            <person name="Chertkov O."/>
            <person name="Sikorski J."/>
            <person name="Nolan M."/>
            <person name="Lapidus A."/>
            <person name="Lucas S."/>
            <person name="Del Rio T.G."/>
            <person name="Tice H."/>
            <person name="Cheng J.F."/>
            <person name="Goodwin L."/>
            <person name="Pitluck S."/>
            <person name="Liolios K."/>
            <person name="Ivanova N."/>
            <person name="Mavromatis K."/>
            <person name="Mikhailova N."/>
            <person name="Ovchinnikova G."/>
            <person name="Pati A."/>
            <person name="Chen A."/>
            <person name="Palaniappan K."/>
            <person name="Djao O.D."/>
            <person name="Land M."/>
            <person name="Hauser L."/>
            <person name="Chang Y.J."/>
            <person name="Jeffries C.D."/>
            <person name="Brettin T."/>
            <person name="Han C."/>
            <person name="Detter J.C."/>
            <person name="Rohde M."/>
            <person name="Goker M."/>
            <person name="Woyke T."/>
            <person name="Bristow J."/>
            <person name="Eisen J.A."/>
            <person name="Markowitz V."/>
            <person name="Hugenholtz P."/>
            <person name="Klenk H.P."/>
            <person name="Kyrpides N.C."/>
        </authorList>
    </citation>
    <scope>NUCLEOTIDE SEQUENCE [LARGE SCALE GENOMIC DNA]</scope>
    <source>
        <strain evidence="6">ATCC 19995 / DSM 43183 / JCM 3096 / KCTC 9072 / NBRC 15933 / NCIMB 10081 / Henssen B9</strain>
    </source>
</reference>
<dbReference type="GO" id="GO:0050661">
    <property type="term" value="F:NADP binding"/>
    <property type="evidence" value="ECO:0007669"/>
    <property type="project" value="InterPro"/>
</dbReference>
<organism evidence="5 6">
    <name type="scientific">Thermomonospora curvata (strain ATCC 19995 / DSM 43183 / JCM 3096 / KCTC 9072 / NBRC 15933 / NCIMB 10081 / Henssen B9)</name>
    <dbReference type="NCBI Taxonomy" id="471852"/>
    <lineage>
        <taxon>Bacteria</taxon>
        <taxon>Bacillati</taxon>
        <taxon>Actinomycetota</taxon>
        <taxon>Actinomycetes</taxon>
        <taxon>Streptosporangiales</taxon>
        <taxon>Thermomonosporaceae</taxon>
        <taxon>Thermomonospora</taxon>
    </lineage>
</organism>
<dbReference type="PANTHER" id="PTHR42877:SF4">
    <property type="entry name" value="FAD_NAD(P)-BINDING DOMAIN-CONTAINING PROTEIN-RELATED"/>
    <property type="match status" value="1"/>
</dbReference>
<keyword evidence="6" id="KW-1185">Reference proteome</keyword>
<keyword evidence="2" id="KW-0285">Flavoprotein</keyword>
<evidence type="ECO:0000256" key="4">
    <source>
        <dbReference type="ARBA" id="ARBA00023002"/>
    </source>
</evidence>
<keyword evidence="4" id="KW-0560">Oxidoreductase</keyword>
<dbReference type="EMBL" id="CP001738">
    <property type="protein sequence ID" value="ACY99366.1"/>
    <property type="molecule type" value="Genomic_DNA"/>
</dbReference>
<sequence length="485" mass="55160">MSENPSVVIVGSGFAGLGMAIQLIKAGFHDFVILEKDKELGGTWRDNTYPGCACDVPSHMYSYSFELNPRWSRLFAPQQEIWDYMRDVAAKYGLEKYLRYDSRVDALEYDDQARRWDVIVADGRRYRPRAVIYGIGALHVPSYPDLPGLPKFQGKTFHSAEWDHDYDLTGKRVAVIGTGASAIQFVPQVAKKASQLYVFQRTAPWIQPKPDVAIPKSAQWLFEHVPGTARVFRDALFWILEGRALGFALDPRLMAPLEHSARSHLKRQIPDPELRRKLTPNYRIGCKRILLSNDYYPTFNLPHVELVTEGIGEVTENAIVTGDGRELEVDCIIYGTGFKVVETLASQHIVGRNGLKIQEAWADGAEAYHGVTIPGFPNFFMLMGPNTGLGHHSMIFMMEAQFQHILGCLRLIQRQGGDTIEVTRRALRRYNDRMHRRLRKGVWNEGGCQSWYLDENGVNRTLWPGFAFEYWAGTRRVKASDYVVS</sequence>
<evidence type="ECO:0000256" key="3">
    <source>
        <dbReference type="ARBA" id="ARBA00022827"/>
    </source>
</evidence>
<dbReference type="Pfam" id="PF00743">
    <property type="entry name" value="FMO-like"/>
    <property type="match status" value="1"/>
</dbReference>
<dbReference type="OrthoDB" id="5168853at2"/>
<evidence type="ECO:0000256" key="1">
    <source>
        <dbReference type="ARBA" id="ARBA00010139"/>
    </source>
</evidence>
<evidence type="ECO:0000313" key="5">
    <source>
        <dbReference type="EMBL" id="ACY99366.1"/>
    </source>
</evidence>
<dbReference type="HOGENOM" id="CLU_006937_7_1_11"/>